<dbReference type="GO" id="GO:0004175">
    <property type="term" value="F:endopeptidase activity"/>
    <property type="evidence" value="ECO:0007669"/>
    <property type="project" value="TreeGrafter"/>
</dbReference>
<dbReference type="Pfam" id="PF09286">
    <property type="entry name" value="Pro-kuma_activ"/>
    <property type="match status" value="1"/>
</dbReference>
<name>A0AAD7FME1_MYCRO</name>
<accession>A0AAD7FME1</accession>
<dbReference type="PANTHER" id="PTHR14218:SF15">
    <property type="entry name" value="TRIPEPTIDYL-PEPTIDASE 1"/>
    <property type="match status" value="1"/>
</dbReference>
<dbReference type="CDD" id="cd11377">
    <property type="entry name" value="Pro-peptidase_S53"/>
    <property type="match status" value="1"/>
</dbReference>
<evidence type="ECO:0000259" key="1">
    <source>
        <dbReference type="SMART" id="SM00944"/>
    </source>
</evidence>
<feature type="domain" description="Peptidase S53 activation" evidence="1">
    <location>
        <begin position="11"/>
        <end position="136"/>
    </location>
</feature>
<dbReference type="Proteomes" id="UP001221757">
    <property type="component" value="Unassembled WGS sequence"/>
</dbReference>
<protein>
    <submittedName>
        <fullName evidence="2">Pro-kumamolisin, activation domain-containing protein</fullName>
    </submittedName>
</protein>
<dbReference type="EMBL" id="JARKIE010000553">
    <property type="protein sequence ID" value="KAJ7628121.1"/>
    <property type="molecule type" value="Genomic_DNA"/>
</dbReference>
<dbReference type="PANTHER" id="PTHR14218">
    <property type="entry name" value="PROTEASE S8 TRIPEPTIDYL PEPTIDASE I CLN2"/>
    <property type="match status" value="1"/>
</dbReference>
<dbReference type="SUPFAM" id="SSF54897">
    <property type="entry name" value="Protease propeptides/inhibitors"/>
    <property type="match status" value="1"/>
</dbReference>
<organism evidence="2 3">
    <name type="scientific">Mycena rosella</name>
    <name type="common">Pink bonnet</name>
    <name type="synonym">Agaricus rosellus</name>
    <dbReference type="NCBI Taxonomy" id="1033263"/>
    <lineage>
        <taxon>Eukaryota</taxon>
        <taxon>Fungi</taxon>
        <taxon>Dikarya</taxon>
        <taxon>Basidiomycota</taxon>
        <taxon>Agaricomycotina</taxon>
        <taxon>Agaricomycetes</taxon>
        <taxon>Agaricomycetidae</taxon>
        <taxon>Agaricales</taxon>
        <taxon>Marasmiineae</taxon>
        <taxon>Mycenaceae</taxon>
        <taxon>Mycena</taxon>
    </lineage>
</organism>
<gene>
    <name evidence="2" type="ORF">B0H17DRAFT_1187927</name>
</gene>
<proteinExistence type="predicted"/>
<evidence type="ECO:0000313" key="3">
    <source>
        <dbReference type="Proteomes" id="UP001221757"/>
    </source>
</evidence>
<evidence type="ECO:0000313" key="2">
    <source>
        <dbReference type="EMBL" id="KAJ7628121.1"/>
    </source>
</evidence>
<dbReference type="GO" id="GO:0008240">
    <property type="term" value="F:tripeptidyl-peptidase activity"/>
    <property type="evidence" value="ECO:0007669"/>
    <property type="project" value="TreeGrafter"/>
</dbReference>
<dbReference type="SMART" id="SM00944">
    <property type="entry name" value="Pro-kuma_activ"/>
    <property type="match status" value="1"/>
</dbReference>
<reference evidence="2" key="1">
    <citation type="submission" date="2023-03" db="EMBL/GenBank/DDBJ databases">
        <title>Massive genome expansion in bonnet fungi (Mycena s.s.) driven by repeated elements and novel gene families across ecological guilds.</title>
        <authorList>
            <consortium name="Lawrence Berkeley National Laboratory"/>
            <person name="Harder C.B."/>
            <person name="Miyauchi S."/>
            <person name="Viragh M."/>
            <person name="Kuo A."/>
            <person name="Thoen E."/>
            <person name="Andreopoulos B."/>
            <person name="Lu D."/>
            <person name="Skrede I."/>
            <person name="Drula E."/>
            <person name="Henrissat B."/>
            <person name="Morin E."/>
            <person name="Kohler A."/>
            <person name="Barry K."/>
            <person name="LaButti K."/>
            <person name="Morin E."/>
            <person name="Salamov A."/>
            <person name="Lipzen A."/>
            <person name="Mereny Z."/>
            <person name="Hegedus B."/>
            <person name="Baldrian P."/>
            <person name="Stursova M."/>
            <person name="Weitz H."/>
            <person name="Taylor A."/>
            <person name="Grigoriev I.V."/>
            <person name="Nagy L.G."/>
            <person name="Martin F."/>
            <person name="Kauserud H."/>
        </authorList>
    </citation>
    <scope>NUCLEOTIDE SEQUENCE</scope>
    <source>
        <strain evidence="2">CBHHK067</strain>
    </source>
</reference>
<sequence length="139" mass="14861">MVLLERRTAAPTGFVRQGAAPANATIALRVGLTSNNAAGLEETLKSVSTSGNSDFRQWLSMDEPCLMKTAKVKTFTQPSSATVSAFNTFATANGLTPTVISPNGDWVSITLNLSQANRLVAAEFTPPSLCRCRQSWQQP</sequence>
<dbReference type="GO" id="GO:0006508">
    <property type="term" value="P:proteolysis"/>
    <property type="evidence" value="ECO:0007669"/>
    <property type="project" value="TreeGrafter"/>
</dbReference>
<dbReference type="InterPro" id="IPR015366">
    <property type="entry name" value="S53_propep"/>
</dbReference>
<dbReference type="AlphaFoldDB" id="A0AAD7FME1"/>
<comment type="caution">
    <text evidence="2">The sequence shown here is derived from an EMBL/GenBank/DDBJ whole genome shotgun (WGS) entry which is preliminary data.</text>
</comment>
<keyword evidence="3" id="KW-1185">Reference proteome</keyword>
<dbReference type="InterPro" id="IPR050819">
    <property type="entry name" value="Tripeptidyl-peptidase_I"/>
</dbReference>